<gene>
    <name evidence="1" type="ORF">QL112_014955</name>
</gene>
<dbReference type="Proteomes" id="UP001300348">
    <property type="component" value="Chromosome"/>
</dbReference>
<evidence type="ECO:0008006" key="3">
    <source>
        <dbReference type="Google" id="ProtNLM"/>
    </source>
</evidence>
<accession>A0ABY9XEY9</accession>
<dbReference type="EMBL" id="CP133647">
    <property type="protein sequence ID" value="WNH01130.1"/>
    <property type="molecule type" value="Genomic_DNA"/>
</dbReference>
<proteinExistence type="predicted"/>
<evidence type="ECO:0000313" key="2">
    <source>
        <dbReference type="Proteomes" id="UP001300348"/>
    </source>
</evidence>
<evidence type="ECO:0000313" key="1">
    <source>
        <dbReference type="EMBL" id="WNH01130.1"/>
    </source>
</evidence>
<keyword evidence="2" id="KW-1185">Reference proteome</keyword>
<sequence length="183" mass="20453">MSFYKFTVPFFFVLLQGCVGTELSEINKKISDFGLSITKGPVSDADDGMPRLNADVGKKRNSRQQEVTVSVDVDTAAARVRRFYEFVSKDEIDSLKNSGNKQDEWTVSAIKAAGYTWGASPGSYYSMGKNWNDNDHLNIKLQKKGKGTLMFITYSSANPAHLTDNYLKRLFKQINDVSVGKVQ</sequence>
<reference evidence="1 2" key="1">
    <citation type="journal article" date="2023" name="Access Microbiol">
        <title>The genome of a steinernematid-associated Pseudomonas piscis bacterium encodes the biosynthesis of insect toxins.</title>
        <authorList>
            <person name="Awori R.M."/>
            <person name="Hendre P."/>
            <person name="Amugune N.O."/>
        </authorList>
    </citation>
    <scope>NUCLEOTIDE SEQUENCE [LARGE SCALE GENOMIC DNA]</scope>
    <source>
        <strain evidence="1 2">97</strain>
    </source>
</reference>
<organism evidence="1 2">
    <name type="scientific">Xenorhabdus griffiniae</name>
    <dbReference type="NCBI Taxonomy" id="351672"/>
    <lineage>
        <taxon>Bacteria</taxon>
        <taxon>Pseudomonadati</taxon>
        <taxon>Pseudomonadota</taxon>
        <taxon>Gammaproteobacteria</taxon>
        <taxon>Enterobacterales</taxon>
        <taxon>Morganellaceae</taxon>
        <taxon>Xenorhabdus</taxon>
    </lineage>
</organism>
<dbReference type="RefSeq" id="WP_189757952.1">
    <property type="nucleotide sequence ID" value="NZ_CAWPOC010000001.1"/>
</dbReference>
<name>A0ABY9XEY9_9GAMM</name>
<dbReference type="PROSITE" id="PS51257">
    <property type="entry name" value="PROKAR_LIPOPROTEIN"/>
    <property type="match status" value="1"/>
</dbReference>
<protein>
    <recommendedName>
        <fullName evidence="3">Lipoprotein</fullName>
    </recommendedName>
</protein>
<dbReference type="GeneID" id="88856882"/>